<evidence type="ECO:0000256" key="3">
    <source>
        <dbReference type="ARBA" id="ARBA00022692"/>
    </source>
</evidence>
<dbReference type="GO" id="GO:0019899">
    <property type="term" value="F:enzyme binding"/>
    <property type="evidence" value="ECO:0007669"/>
    <property type="project" value="TreeGrafter"/>
</dbReference>
<dbReference type="PANTHER" id="PTHR23291:SF32">
    <property type="entry name" value="BAX INHIBITOR 1"/>
    <property type="match status" value="1"/>
</dbReference>
<feature type="transmembrane region" description="Helical" evidence="6">
    <location>
        <begin position="142"/>
        <end position="164"/>
    </location>
</feature>
<feature type="transmembrane region" description="Helical" evidence="6">
    <location>
        <begin position="115"/>
        <end position="135"/>
    </location>
</feature>
<dbReference type="EMBL" id="JAIZAY010000023">
    <property type="protein sequence ID" value="KAJ8020019.1"/>
    <property type="molecule type" value="Genomic_DNA"/>
</dbReference>
<accession>A0A9Q0YE06</accession>
<evidence type="ECO:0000256" key="6">
    <source>
        <dbReference type="RuleBase" id="RU004379"/>
    </source>
</evidence>
<organism evidence="7 8">
    <name type="scientific">Holothuria leucospilota</name>
    <name type="common">Black long sea cucumber</name>
    <name type="synonym">Mertensiothuria leucospilota</name>
    <dbReference type="NCBI Taxonomy" id="206669"/>
    <lineage>
        <taxon>Eukaryota</taxon>
        <taxon>Metazoa</taxon>
        <taxon>Echinodermata</taxon>
        <taxon>Eleutherozoa</taxon>
        <taxon>Echinozoa</taxon>
        <taxon>Holothuroidea</taxon>
        <taxon>Aspidochirotacea</taxon>
        <taxon>Aspidochirotida</taxon>
        <taxon>Holothuriidae</taxon>
        <taxon>Holothuria</taxon>
    </lineage>
</organism>
<evidence type="ECO:0000313" key="8">
    <source>
        <dbReference type="Proteomes" id="UP001152320"/>
    </source>
</evidence>
<feature type="transmembrane region" description="Helical" evidence="6">
    <location>
        <begin position="55"/>
        <end position="75"/>
    </location>
</feature>
<evidence type="ECO:0000313" key="7">
    <source>
        <dbReference type="EMBL" id="KAJ8020019.1"/>
    </source>
</evidence>
<dbReference type="GO" id="GO:2001234">
    <property type="term" value="P:negative regulation of apoptotic signaling pathway"/>
    <property type="evidence" value="ECO:0007669"/>
    <property type="project" value="TreeGrafter"/>
</dbReference>
<comment type="subcellular location">
    <subcellularLocation>
        <location evidence="1">Membrane</location>
        <topology evidence="1">Multi-pass membrane protein</topology>
    </subcellularLocation>
</comment>
<dbReference type="CDD" id="cd10430">
    <property type="entry name" value="BI-1"/>
    <property type="match status" value="1"/>
</dbReference>
<evidence type="ECO:0000256" key="2">
    <source>
        <dbReference type="ARBA" id="ARBA00010350"/>
    </source>
</evidence>
<evidence type="ECO:0000256" key="4">
    <source>
        <dbReference type="ARBA" id="ARBA00022989"/>
    </source>
</evidence>
<comment type="caution">
    <text evidence="7">The sequence shown here is derived from an EMBL/GenBank/DDBJ whole genome shotgun (WGS) entry which is preliminary data.</text>
</comment>
<dbReference type="InterPro" id="IPR006214">
    <property type="entry name" value="Bax_inhibitor_1-related"/>
</dbReference>
<sequence>MDALFGERKIKWSSLGDFSQLNRDTQLHLKNVYSCLAIAMLAAAVGSYVHLFTGILQASFLTSLAGIGLLIWLGMTPHTPENQAMRLGLLSGFAFFTGMSLGPLMKVVADIDITIIPTAFLGTVVVFTSFTLAALWSQRRSFLFLGAPLMSGLSFLILLSFGNIFFGSVMIFKLELYLGLFIFCGLVLFDTQLIVEKYRNGDKDYIWHCVDLFLDFINIFRRLMVILANNKQEKRRK</sequence>
<keyword evidence="4 6" id="KW-1133">Transmembrane helix</keyword>
<dbReference type="GO" id="GO:0031966">
    <property type="term" value="C:mitochondrial membrane"/>
    <property type="evidence" value="ECO:0007669"/>
    <property type="project" value="TreeGrafter"/>
</dbReference>
<dbReference type="Proteomes" id="UP001152320">
    <property type="component" value="Chromosome 23"/>
</dbReference>
<dbReference type="GO" id="GO:0034620">
    <property type="term" value="P:cellular response to unfolded protein"/>
    <property type="evidence" value="ECO:0007669"/>
    <property type="project" value="TreeGrafter"/>
</dbReference>
<gene>
    <name evidence="7" type="ORF">HOLleu_41850</name>
</gene>
<evidence type="ECO:0000256" key="5">
    <source>
        <dbReference type="ARBA" id="ARBA00023136"/>
    </source>
</evidence>
<comment type="similarity">
    <text evidence="2 6">Belongs to the BI1 family.</text>
</comment>
<dbReference type="Pfam" id="PF01027">
    <property type="entry name" value="Bax1-I"/>
    <property type="match status" value="1"/>
</dbReference>
<dbReference type="PANTHER" id="PTHR23291">
    <property type="entry name" value="BAX INHIBITOR-RELATED"/>
    <property type="match status" value="1"/>
</dbReference>
<proteinExistence type="inferred from homology"/>
<keyword evidence="5 6" id="KW-0472">Membrane</keyword>
<dbReference type="AlphaFoldDB" id="A0A9Q0YE06"/>
<keyword evidence="3 6" id="KW-0812">Transmembrane</keyword>
<dbReference type="OrthoDB" id="1277691at2759"/>
<dbReference type="GO" id="GO:0033119">
    <property type="term" value="P:negative regulation of RNA splicing"/>
    <property type="evidence" value="ECO:0007669"/>
    <property type="project" value="TreeGrafter"/>
</dbReference>
<feature type="transmembrane region" description="Helical" evidence="6">
    <location>
        <begin position="176"/>
        <end position="195"/>
    </location>
</feature>
<protein>
    <submittedName>
        <fullName evidence="7">Bax inhibitor 1</fullName>
    </submittedName>
</protein>
<feature type="transmembrane region" description="Helical" evidence="6">
    <location>
        <begin position="31"/>
        <end position="49"/>
    </location>
</feature>
<reference evidence="7" key="1">
    <citation type="submission" date="2021-10" db="EMBL/GenBank/DDBJ databases">
        <title>Tropical sea cucumber genome reveals ecological adaptation and Cuvierian tubules defense mechanism.</title>
        <authorList>
            <person name="Chen T."/>
        </authorList>
    </citation>
    <scope>NUCLEOTIDE SEQUENCE</scope>
    <source>
        <strain evidence="7">Nanhai2018</strain>
        <tissue evidence="7">Muscle</tissue>
    </source>
</reference>
<evidence type="ECO:0000256" key="1">
    <source>
        <dbReference type="ARBA" id="ARBA00004141"/>
    </source>
</evidence>
<feature type="transmembrane region" description="Helical" evidence="6">
    <location>
        <begin position="87"/>
        <end position="109"/>
    </location>
</feature>
<name>A0A9Q0YE06_HOLLE</name>
<keyword evidence="8" id="KW-1185">Reference proteome</keyword>